<comment type="caution">
    <text evidence="6">The sequence shown here is derived from an EMBL/GenBank/DDBJ whole genome shotgun (WGS) entry which is preliminary data.</text>
</comment>
<dbReference type="Proteomes" id="UP000789901">
    <property type="component" value="Unassembled WGS sequence"/>
</dbReference>
<gene>
    <name evidence="6" type="ORF">GMARGA_LOCUS25117</name>
</gene>
<dbReference type="PANTHER" id="PTHR46481:SF10">
    <property type="entry name" value="ZINC FINGER BED DOMAIN-CONTAINING PROTEIN 39"/>
    <property type="match status" value="1"/>
</dbReference>
<organism evidence="6 7">
    <name type="scientific">Gigaspora margarita</name>
    <dbReference type="NCBI Taxonomy" id="4874"/>
    <lineage>
        <taxon>Eukaryota</taxon>
        <taxon>Fungi</taxon>
        <taxon>Fungi incertae sedis</taxon>
        <taxon>Mucoromycota</taxon>
        <taxon>Glomeromycotina</taxon>
        <taxon>Glomeromycetes</taxon>
        <taxon>Diversisporales</taxon>
        <taxon>Gigasporaceae</taxon>
        <taxon>Gigaspora</taxon>
    </lineage>
</organism>
<keyword evidence="4" id="KW-0862">Zinc</keyword>
<dbReference type="SUPFAM" id="SSF53098">
    <property type="entry name" value="Ribonuclease H-like"/>
    <property type="match status" value="1"/>
</dbReference>
<dbReference type="SMART" id="SM00614">
    <property type="entry name" value="ZnF_BED"/>
    <property type="match status" value="1"/>
</dbReference>
<keyword evidence="5" id="KW-0539">Nucleus</keyword>
<evidence type="ECO:0000313" key="6">
    <source>
        <dbReference type="EMBL" id="CAG8810566.1"/>
    </source>
</evidence>
<protein>
    <submittedName>
        <fullName evidence="6">21162_t:CDS:1</fullName>
    </submittedName>
</protein>
<comment type="subcellular location">
    <subcellularLocation>
        <location evidence="1">Nucleus</location>
    </subcellularLocation>
</comment>
<dbReference type="InterPro" id="IPR012337">
    <property type="entry name" value="RNaseH-like_sf"/>
</dbReference>
<keyword evidence="3" id="KW-0863">Zinc-finger</keyword>
<feature type="non-terminal residue" evidence="6">
    <location>
        <position position="331"/>
    </location>
</feature>
<dbReference type="PANTHER" id="PTHR46481">
    <property type="entry name" value="ZINC FINGER BED DOMAIN-CONTAINING PROTEIN 4"/>
    <property type="match status" value="1"/>
</dbReference>
<keyword evidence="2" id="KW-0479">Metal-binding</keyword>
<sequence>RRSISEVWDFFKKVKWEKNEKTAKCDVLKCMHKEFSCGSGGSTKPLCRHLESAHWSQYVTTMAYRKKKKKVQDEHCPIKDIFKELLAITLDNAANNGTFVRELEIKLRNEENIEWNSERLRFRCFDHILNLAVQAALNKIKKDIDMIRELNSSIRTTPQRLVLLENACNACGIKFHKPILDCPTRWNSTFEMIMNALFLKPALNTLTSSHDDLSHYAISRKQWATLDKVVKFLEPFKDLTAKMASSANSTVFWIIPLFNIIINHVEDVASVEEIENPLLSMAAMAAREKLVQYYSKTNAIVMLCTALDPRRKFYYFTKKEFPEEEINETKT</sequence>
<keyword evidence="7" id="KW-1185">Reference proteome</keyword>
<feature type="non-terminal residue" evidence="6">
    <location>
        <position position="1"/>
    </location>
</feature>
<dbReference type="InterPro" id="IPR052035">
    <property type="entry name" value="ZnF_BED_domain_contain"/>
</dbReference>
<dbReference type="EMBL" id="CAJVQB010027457">
    <property type="protein sequence ID" value="CAG8810566.1"/>
    <property type="molecule type" value="Genomic_DNA"/>
</dbReference>
<evidence type="ECO:0000256" key="4">
    <source>
        <dbReference type="ARBA" id="ARBA00022833"/>
    </source>
</evidence>
<name>A0ABN7W0G2_GIGMA</name>
<accession>A0ABN7W0G2</accession>
<evidence type="ECO:0000256" key="3">
    <source>
        <dbReference type="ARBA" id="ARBA00022771"/>
    </source>
</evidence>
<evidence type="ECO:0000313" key="7">
    <source>
        <dbReference type="Proteomes" id="UP000789901"/>
    </source>
</evidence>
<evidence type="ECO:0000256" key="2">
    <source>
        <dbReference type="ARBA" id="ARBA00022723"/>
    </source>
</evidence>
<proteinExistence type="predicted"/>
<evidence type="ECO:0000256" key="5">
    <source>
        <dbReference type="ARBA" id="ARBA00023242"/>
    </source>
</evidence>
<reference evidence="6 7" key="1">
    <citation type="submission" date="2021-06" db="EMBL/GenBank/DDBJ databases">
        <authorList>
            <person name="Kallberg Y."/>
            <person name="Tangrot J."/>
            <person name="Rosling A."/>
        </authorList>
    </citation>
    <scope>NUCLEOTIDE SEQUENCE [LARGE SCALE GENOMIC DNA]</scope>
    <source>
        <strain evidence="6 7">120-4 pot B 10/14</strain>
    </source>
</reference>
<evidence type="ECO:0000256" key="1">
    <source>
        <dbReference type="ARBA" id="ARBA00004123"/>
    </source>
</evidence>